<dbReference type="Proteomes" id="UP000055024">
    <property type="component" value="Unassembled WGS sequence"/>
</dbReference>
<proteinExistence type="predicted"/>
<keyword evidence="2" id="KW-1185">Reference proteome</keyword>
<accession>A0A0V1GX31</accession>
<organism evidence="1 2">
    <name type="scientific">Trichinella zimbabwensis</name>
    <dbReference type="NCBI Taxonomy" id="268475"/>
    <lineage>
        <taxon>Eukaryota</taxon>
        <taxon>Metazoa</taxon>
        <taxon>Ecdysozoa</taxon>
        <taxon>Nematoda</taxon>
        <taxon>Enoplea</taxon>
        <taxon>Dorylaimia</taxon>
        <taxon>Trichinellida</taxon>
        <taxon>Trichinellidae</taxon>
        <taxon>Trichinella</taxon>
    </lineage>
</organism>
<evidence type="ECO:0000313" key="1">
    <source>
        <dbReference type="EMBL" id="KRZ02832.1"/>
    </source>
</evidence>
<dbReference type="AlphaFoldDB" id="A0A0V1GX31"/>
<comment type="caution">
    <text evidence="1">The sequence shown here is derived from an EMBL/GenBank/DDBJ whole genome shotgun (WGS) entry which is preliminary data.</text>
</comment>
<dbReference type="EMBL" id="JYDP01000215">
    <property type="protein sequence ID" value="KRZ02832.1"/>
    <property type="molecule type" value="Genomic_DNA"/>
</dbReference>
<name>A0A0V1GX31_9BILA</name>
<gene>
    <name evidence="1" type="ORF">T11_6103</name>
</gene>
<reference evidence="1 2" key="1">
    <citation type="submission" date="2015-01" db="EMBL/GenBank/DDBJ databases">
        <title>Evolution of Trichinella species and genotypes.</title>
        <authorList>
            <person name="Korhonen P.K."/>
            <person name="Edoardo P."/>
            <person name="Giuseppe L.R."/>
            <person name="Gasser R.B."/>
        </authorList>
    </citation>
    <scope>NUCLEOTIDE SEQUENCE [LARGE SCALE GENOMIC DNA]</scope>
    <source>
        <strain evidence="1">ISS1029</strain>
    </source>
</reference>
<evidence type="ECO:0000313" key="2">
    <source>
        <dbReference type="Proteomes" id="UP000055024"/>
    </source>
</evidence>
<sequence length="111" mass="12340">MDGLGGHTTFKLMSEMLACWRVSNTPENKQLILTNYGKLSNKSSPPVIRSTPANAIHCHHKGLLKSTTQSVGPDSHAPYDNQINVDASRKRQKKRLAIIKQTLLTLQYLVS</sequence>
<protein>
    <submittedName>
        <fullName evidence="1">Uncharacterized protein</fullName>
    </submittedName>
</protein>